<dbReference type="Proteomes" id="UP001597362">
    <property type="component" value="Unassembled WGS sequence"/>
</dbReference>
<organism evidence="1 2">
    <name type="scientific">Paenibacillus yanchengensis</name>
    <dbReference type="NCBI Taxonomy" id="2035833"/>
    <lineage>
        <taxon>Bacteria</taxon>
        <taxon>Bacillati</taxon>
        <taxon>Bacillota</taxon>
        <taxon>Bacilli</taxon>
        <taxon>Bacillales</taxon>
        <taxon>Paenibacillaceae</taxon>
        <taxon>Paenibacillus</taxon>
    </lineage>
</organism>
<dbReference type="EMBL" id="JBHUHO010000029">
    <property type="protein sequence ID" value="MFD2116160.1"/>
    <property type="molecule type" value="Genomic_DNA"/>
</dbReference>
<sequence>MAFGIDRQELYDWKKKVTQGEIAFITHYWLDDRFPTMRTVTKVGCSNLDILLAWGKENKLVKEQLHTRSGYPHYDLFGEQQKEILLLYGQIEQLQRFKLIQNENNE</sequence>
<evidence type="ECO:0000313" key="2">
    <source>
        <dbReference type="Proteomes" id="UP001597362"/>
    </source>
</evidence>
<evidence type="ECO:0000313" key="1">
    <source>
        <dbReference type="EMBL" id="MFD2116160.1"/>
    </source>
</evidence>
<keyword evidence="2" id="KW-1185">Reference proteome</keyword>
<name>A0ABW4YKI9_9BACL</name>
<proteinExistence type="predicted"/>
<protein>
    <submittedName>
        <fullName evidence="1">Uncharacterized protein</fullName>
    </submittedName>
</protein>
<accession>A0ABW4YKI9</accession>
<dbReference type="RefSeq" id="WP_377772033.1">
    <property type="nucleotide sequence ID" value="NZ_JBHUHO010000029.1"/>
</dbReference>
<comment type="caution">
    <text evidence="1">The sequence shown here is derived from an EMBL/GenBank/DDBJ whole genome shotgun (WGS) entry which is preliminary data.</text>
</comment>
<gene>
    <name evidence="1" type="ORF">ACFSJH_10530</name>
</gene>
<reference evidence="2" key="1">
    <citation type="journal article" date="2019" name="Int. J. Syst. Evol. Microbiol.">
        <title>The Global Catalogue of Microorganisms (GCM) 10K type strain sequencing project: providing services to taxonomists for standard genome sequencing and annotation.</title>
        <authorList>
            <consortium name="The Broad Institute Genomics Platform"/>
            <consortium name="The Broad Institute Genome Sequencing Center for Infectious Disease"/>
            <person name="Wu L."/>
            <person name="Ma J."/>
        </authorList>
    </citation>
    <scope>NUCLEOTIDE SEQUENCE [LARGE SCALE GENOMIC DNA]</scope>
    <source>
        <strain evidence="2">GH52</strain>
    </source>
</reference>